<gene>
    <name evidence="8" type="ORF">HERILL_LOCUS11539</name>
</gene>
<evidence type="ECO:0000313" key="9">
    <source>
        <dbReference type="Proteomes" id="UP000594454"/>
    </source>
</evidence>
<dbReference type="FunFam" id="1.25.10.10:FF:000336">
    <property type="entry name" value="Catenin delta-2"/>
    <property type="match status" value="1"/>
</dbReference>
<dbReference type="AlphaFoldDB" id="A0A7R8UXK5"/>
<dbReference type="OrthoDB" id="3245100at2759"/>
<evidence type="ECO:0000256" key="4">
    <source>
        <dbReference type="ARBA" id="ARBA00022889"/>
    </source>
</evidence>
<feature type="compositionally biased region" description="Polar residues" evidence="7">
    <location>
        <begin position="946"/>
        <end position="955"/>
    </location>
</feature>
<feature type="region of interest" description="Disordered" evidence="7">
    <location>
        <begin position="570"/>
        <end position="630"/>
    </location>
</feature>
<keyword evidence="9" id="KW-1185">Reference proteome</keyword>
<dbReference type="GO" id="GO:0098609">
    <property type="term" value="P:cell-cell adhesion"/>
    <property type="evidence" value="ECO:0007669"/>
    <property type="project" value="InterPro"/>
</dbReference>
<dbReference type="Gene3D" id="1.25.10.10">
    <property type="entry name" value="Leucine-rich Repeat Variant"/>
    <property type="match status" value="1"/>
</dbReference>
<organism evidence="8 9">
    <name type="scientific">Hermetia illucens</name>
    <name type="common">Black soldier fly</name>
    <dbReference type="NCBI Taxonomy" id="343691"/>
    <lineage>
        <taxon>Eukaryota</taxon>
        <taxon>Metazoa</taxon>
        <taxon>Ecdysozoa</taxon>
        <taxon>Arthropoda</taxon>
        <taxon>Hexapoda</taxon>
        <taxon>Insecta</taxon>
        <taxon>Pterygota</taxon>
        <taxon>Neoptera</taxon>
        <taxon>Endopterygota</taxon>
        <taxon>Diptera</taxon>
        <taxon>Brachycera</taxon>
        <taxon>Stratiomyomorpha</taxon>
        <taxon>Stratiomyidae</taxon>
        <taxon>Hermetiinae</taxon>
        <taxon>Hermetia</taxon>
    </lineage>
</organism>
<keyword evidence="4" id="KW-0130">Cell adhesion</keyword>
<dbReference type="FunCoup" id="A0A7R8UXK5">
    <property type="interactions" value="443"/>
</dbReference>
<dbReference type="Pfam" id="PF00514">
    <property type="entry name" value="Arm"/>
    <property type="match status" value="4"/>
</dbReference>
<evidence type="ECO:0000256" key="2">
    <source>
        <dbReference type="ARBA" id="ARBA00005462"/>
    </source>
</evidence>
<keyword evidence="5" id="KW-0965">Cell junction</keyword>
<dbReference type="InterPro" id="IPR011989">
    <property type="entry name" value="ARM-like"/>
</dbReference>
<comment type="similarity">
    <text evidence="2">Belongs to the beta-catenin family.</text>
</comment>
<sequence>MYYLGNLDRGGNQTENQSVNSGAYHHNHTNGHQEQSPNSSQLSVHSDEALVARTHKQQTTQQVTTVTKVVHEVKHYRPDGQLVDYVAMPLDVQHGVPDGQPVDYVMPMGIHSRSQYINYNHLDHPHQTPHQMYVPDASQYHAHYQDYEHYPTTTHYANSGAPHSGVHGAPYLSEYGTNERAGTPQSPGEHSASPSPMPLTSVAGQQHTLMPSVAYLQASQYDEMGDYRITPSPGVPVDHRYGEDPSTMVYGYVSAPTYGVAPSGGAAAMNPNATYATRPIIYDDNLNGSSFETGVAGGIPTAIHPASRMFEDDSELQKHMSQLSMHGLGPEAEQRSATRWRDPNLSEVISFLNNPNNVIKANAAAYLQHLCYMDDPNKQRTRTLGGIPPLVRLLSHEAAEVHRNACGALRNLSYGRQNDENKRAIKNANGIVALINLLRRTNESDVKELVTGVIWNMSSCEDLKRPIIDDGLNVIVSTIIKPHSGWDPVSPGETCWSTVFRNASGVLRNVSSAGEYARTKLRECEGLVDSLLHVVRSAIEKSNIGNKIVENCVCILRNLSYRCQEVEDPNYDKHPLPSQTRASSAASSPKGENLGCFGASKKKKDSSQNDQKDNLSGGGSASGTVSRSAAQRNEPAKGYELLWQPEVVQLYLALLQSCSNPETLEAAAGAIQNLAACYWQPSIEIRAAVRKEKGLPILVELLRMEVDRVVCAVATALRNLAIDQRNKELIGKYAMRDLVLKLPSGNPQHDQTTSDDTIVAVLATINEVIKKNAEFARSLLDGHHREGGGGVERLMNITRQRQKYTPCVLKFASQVLFTMWQHQELRDVYKKHGWKEQDFVTKTVAARNAAPNSPNNANSTLNRPMASQGRTRYEDRTIKRNAGGASSATADGSIPRNNGGMSIAHSGSGSIYQRGDEIPLGGEHTYQESGQPTPPTAGSRIYGSMVTGNGPNHST</sequence>
<feature type="compositionally biased region" description="Polar residues" evidence="7">
    <location>
        <begin position="30"/>
        <end position="44"/>
    </location>
</feature>
<name>A0A7R8UXK5_HERIL</name>
<feature type="compositionally biased region" description="Low complexity" evidence="7">
    <location>
        <begin position="846"/>
        <end position="859"/>
    </location>
</feature>
<feature type="compositionally biased region" description="Polar residues" evidence="7">
    <location>
        <begin position="577"/>
        <end position="587"/>
    </location>
</feature>
<comment type="subcellular location">
    <subcellularLocation>
        <location evidence="1">Cell junction</location>
    </subcellularLocation>
</comment>
<feature type="compositionally biased region" description="Polar residues" evidence="7">
    <location>
        <begin position="11"/>
        <end position="21"/>
    </location>
</feature>
<feature type="region of interest" description="Disordered" evidence="7">
    <location>
        <begin position="164"/>
        <end position="202"/>
    </location>
</feature>
<dbReference type="GO" id="GO:0005886">
    <property type="term" value="C:plasma membrane"/>
    <property type="evidence" value="ECO:0007669"/>
    <property type="project" value="TreeGrafter"/>
</dbReference>
<feature type="repeat" description="ARM" evidence="6">
    <location>
        <begin position="385"/>
        <end position="430"/>
    </location>
</feature>
<feature type="repeat" description="ARM" evidence="6">
    <location>
        <begin position="693"/>
        <end position="730"/>
    </location>
</feature>
<protein>
    <recommendedName>
        <fullName evidence="10">Catenin delta-2</fullName>
    </recommendedName>
</protein>
<dbReference type="GO" id="GO:0005737">
    <property type="term" value="C:cytoplasm"/>
    <property type="evidence" value="ECO:0007669"/>
    <property type="project" value="TreeGrafter"/>
</dbReference>
<evidence type="ECO:0000256" key="1">
    <source>
        <dbReference type="ARBA" id="ARBA00004282"/>
    </source>
</evidence>
<feature type="region of interest" description="Disordered" evidence="7">
    <location>
        <begin position="846"/>
        <end position="955"/>
    </location>
</feature>
<evidence type="ECO:0000256" key="5">
    <source>
        <dbReference type="ARBA" id="ARBA00022949"/>
    </source>
</evidence>
<feature type="compositionally biased region" description="Polar residues" evidence="7">
    <location>
        <begin position="183"/>
        <end position="194"/>
    </location>
</feature>
<dbReference type="PANTHER" id="PTHR10372">
    <property type="entry name" value="PLAKOPHILLIN-RELATED"/>
    <property type="match status" value="1"/>
</dbReference>
<evidence type="ECO:0000256" key="6">
    <source>
        <dbReference type="PROSITE-ProRule" id="PRU00259"/>
    </source>
</evidence>
<dbReference type="InterPro" id="IPR028435">
    <property type="entry name" value="Plakophilin/d_Catenin"/>
</dbReference>
<dbReference type="InterPro" id="IPR000225">
    <property type="entry name" value="Armadillo"/>
</dbReference>
<evidence type="ECO:0000313" key="8">
    <source>
        <dbReference type="EMBL" id="CAD7088954.1"/>
    </source>
</evidence>
<dbReference type="EMBL" id="LR899012">
    <property type="protein sequence ID" value="CAD7088954.1"/>
    <property type="molecule type" value="Genomic_DNA"/>
</dbReference>
<feature type="repeat" description="ARM" evidence="6">
    <location>
        <begin position="429"/>
        <end position="472"/>
    </location>
</feature>
<evidence type="ECO:0000256" key="3">
    <source>
        <dbReference type="ARBA" id="ARBA00022737"/>
    </source>
</evidence>
<evidence type="ECO:0008006" key="10">
    <source>
        <dbReference type="Google" id="ProtNLM"/>
    </source>
</evidence>
<dbReference type="SMART" id="SM00185">
    <property type="entry name" value="ARM"/>
    <property type="match status" value="6"/>
</dbReference>
<dbReference type="SUPFAM" id="SSF48371">
    <property type="entry name" value="ARM repeat"/>
    <property type="match status" value="1"/>
</dbReference>
<dbReference type="Proteomes" id="UP000594454">
    <property type="component" value="Chromosome 4"/>
</dbReference>
<reference evidence="8 9" key="1">
    <citation type="submission" date="2020-11" db="EMBL/GenBank/DDBJ databases">
        <authorList>
            <person name="Wallbank WR R."/>
            <person name="Pardo Diaz C."/>
            <person name="Kozak K."/>
            <person name="Martin S."/>
            <person name="Jiggins C."/>
            <person name="Moest M."/>
            <person name="Warren A I."/>
            <person name="Generalovic N T."/>
            <person name="Byers J.R.P. K."/>
            <person name="Montejo-Kovacevich G."/>
            <person name="Yen C E."/>
        </authorList>
    </citation>
    <scope>NUCLEOTIDE SEQUENCE [LARGE SCALE GENOMIC DNA]</scope>
</reference>
<dbReference type="PROSITE" id="PS50176">
    <property type="entry name" value="ARM_REPEAT"/>
    <property type="match status" value="3"/>
</dbReference>
<dbReference type="PANTHER" id="PTHR10372:SF27">
    <property type="entry name" value="ADHERENS JUNCTION PROTEIN P120"/>
    <property type="match status" value="1"/>
</dbReference>
<feature type="compositionally biased region" description="Polar residues" evidence="7">
    <location>
        <begin position="895"/>
        <end position="911"/>
    </location>
</feature>
<accession>A0A7R8UXK5</accession>
<dbReference type="InParanoid" id="A0A7R8UXK5"/>
<feature type="region of interest" description="Disordered" evidence="7">
    <location>
        <begin position="1"/>
        <end position="46"/>
    </location>
</feature>
<dbReference type="GO" id="GO:0005912">
    <property type="term" value="C:adherens junction"/>
    <property type="evidence" value="ECO:0007669"/>
    <property type="project" value="TreeGrafter"/>
</dbReference>
<evidence type="ECO:0000256" key="7">
    <source>
        <dbReference type="SAM" id="MobiDB-lite"/>
    </source>
</evidence>
<dbReference type="InterPro" id="IPR016024">
    <property type="entry name" value="ARM-type_fold"/>
</dbReference>
<keyword evidence="3" id="KW-0677">Repeat</keyword>
<proteinExistence type="inferred from homology"/>
<feature type="compositionally biased region" description="Low complexity" evidence="7">
    <location>
        <begin position="882"/>
        <end position="893"/>
    </location>
</feature>
<dbReference type="GO" id="GO:0005634">
    <property type="term" value="C:nucleus"/>
    <property type="evidence" value="ECO:0007669"/>
    <property type="project" value="TreeGrafter"/>
</dbReference>